<dbReference type="EMBL" id="JANPWB010000015">
    <property type="protein sequence ID" value="KAJ1092251.1"/>
    <property type="molecule type" value="Genomic_DNA"/>
</dbReference>
<evidence type="ECO:0000313" key="2">
    <source>
        <dbReference type="EMBL" id="KAJ1092251.1"/>
    </source>
</evidence>
<evidence type="ECO:0000313" key="3">
    <source>
        <dbReference type="Proteomes" id="UP001066276"/>
    </source>
</evidence>
<dbReference type="AlphaFoldDB" id="A0AAV7LKX1"/>
<name>A0AAV7LKX1_PLEWA</name>
<reference evidence="2" key="1">
    <citation type="journal article" date="2022" name="bioRxiv">
        <title>Sequencing and chromosome-scale assembly of the giantPleurodeles waltlgenome.</title>
        <authorList>
            <person name="Brown T."/>
            <person name="Elewa A."/>
            <person name="Iarovenko S."/>
            <person name="Subramanian E."/>
            <person name="Araus A.J."/>
            <person name="Petzold A."/>
            <person name="Susuki M."/>
            <person name="Suzuki K.-i.T."/>
            <person name="Hayashi T."/>
            <person name="Toyoda A."/>
            <person name="Oliveira C."/>
            <person name="Osipova E."/>
            <person name="Leigh N.D."/>
            <person name="Simon A."/>
            <person name="Yun M.H."/>
        </authorList>
    </citation>
    <scope>NUCLEOTIDE SEQUENCE</scope>
    <source>
        <strain evidence="2">20211129_DDA</strain>
        <tissue evidence="2">Liver</tissue>
    </source>
</reference>
<accession>A0AAV7LKX1</accession>
<gene>
    <name evidence="2" type="ORF">NDU88_005363</name>
</gene>
<comment type="caution">
    <text evidence="2">The sequence shown here is derived from an EMBL/GenBank/DDBJ whole genome shotgun (WGS) entry which is preliminary data.</text>
</comment>
<keyword evidence="3" id="KW-1185">Reference proteome</keyword>
<organism evidence="2 3">
    <name type="scientific">Pleurodeles waltl</name>
    <name type="common">Iberian ribbed newt</name>
    <dbReference type="NCBI Taxonomy" id="8319"/>
    <lineage>
        <taxon>Eukaryota</taxon>
        <taxon>Metazoa</taxon>
        <taxon>Chordata</taxon>
        <taxon>Craniata</taxon>
        <taxon>Vertebrata</taxon>
        <taxon>Euteleostomi</taxon>
        <taxon>Amphibia</taxon>
        <taxon>Batrachia</taxon>
        <taxon>Caudata</taxon>
        <taxon>Salamandroidea</taxon>
        <taxon>Salamandridae</taxon>
        <taxon>Pleurodelinae</taxon>
        <taxon>Pleurodeles</taxon>
    </lineage>
</organism>
<proteinExistence type="predicted"/>
<feature type="region of interest" description="Disordered" evidence="1">
    <location>
        <begin position="26"/>
        <end position="47"/>
    </location>
</feature>
<protein>
    <submittedName>
        <fullName evidence="2">Uncharacterized protein</fullName>
    </submittedName>
</protein>
<sequence>MPLAPMCFTPPLSQHPDPRVCRWPQHLTRPHRDPGDQLRSGPPLASSVGCHSVSDSLICSLRSQGRHGPPPGLKILG</sequence>
<evidence type="ECO:0000256" key="1">
    <source>
        <dbReference type="SAM" id="MobiDB-lite"/>
    </source>
</evidence>
<dbReference type="Proteomes" id="UP001066276">
    <property type="component" value="Chromosome 11"/>
</dbReference>